<dbReference type="EMBL" id="BOML01000006">
    <property type="protein sequence ID" value="GID99365.1"/>
    <property type="molecule type" value="Genomic_DNA"/>
</dbReference>
<keyword evidence="3" id="KW-1185">Reference proteome</keyword>
<proteinExistence type="predicted"/>
<dbReference type="RefSeq" id="WP_203724767.1">
    <property type="nucleotide sequence ID" value="NZ_BAAATX010000004.1"/>
</dbReference>
<feature type="signal peptide" evidence="1">
    <location>
        <begin position="1"/>
        <end position="27"/>
    </location>
</feature>
<evidence type="ECO:0000256" key="1">
    <source>
        <dbReference type="SAM" id="SignalP"/>
    </source>
</evidence>
<feature type="chain" id="PRO_5047518624" description="Ribosomally synthesized peptide with SipW-like signal peptide" evidence="1">
    <location>
        <begin position="28"/>
        <end position="174"/>
    </location>
</feature>
<keyword evidence="1" id="KW-0732">Signal</keyword>
<dbReference type="Proteomes" id="UP000637628">
    <property type="component" value="Unassembled WGS sequence"/>
</dbReference>
<comment type="caution">
    <text evidence="2">The sequence shown here is derived from an EMBL/GenBank/DDBJ whole genome shotgun (WGS) entry which is preliminary data.</text>
</comment>
<sequence>MRKMTKRSTAIVAGVAVVALGGTAAFAAVSGWFNGADSNVTASTAEIKPVTARITVGSNLWAGKTVDADVTIGNYNEFKVKATEVKAGSIVVSAYNNASDAARESGAVGGCGTNEADIELGSLPTAGILVDPGKWSLSQTLTKFVTMKATADPACAGKVLRINFTLDGELVNTP</sequence>
<reference evidence="2 3" key="1">
    <citation type="submission" date="2021-01" db="EMBL/GenBank/DDBJ databases">
        <title>Whole genome shotgun sequence of Actinoplanes durhamensis NBRC 14914.</title>
        <authorList>
            <person name="Komaki H."/>
            <person name="Tamura T."/>
        </authorList>
    </citation>
    <scope>NUCLEOTIDE SEQUENCE [LARGE SCALE GENOMIC DNA]</scope>
    <source>
        <strain evidence="2 3">NBRC 14914</strain>
    </source>
</reference>
<protein>
    <recommendedName>
        <fullName evidence="4">Ribosomally synthesized peptide with SipW-like signal peptide</fullName>
    </recommendedName>
</protein>
<accession>A0ABQ3YP57</accession>
<organism evidence="2 3">
    <name type="scientific">Paractinoplanes durhamensis</name>
    <dbReference type="NCBI Taxonomy" id="113563"/>
    <lineage>
        <taxon>Bacteria</taxon>
        <taxon>Bacillati</taxon>
        <taxon>Actinomycetota</taxon>
        <taxon>Actinomycetes</taxon>
        <taxon>Micromonosporales</taxon>
        <taxon>Micromonosporaceae</taxon>
        <taxon>Paractinoplanes</taxon>
    </lineage>
</organism>
<evidence type="ECO:0000313" key="3">
    <source>
        <dbReference type="Proteomes" id="UP000637628"/>
    </source>
</evidence>
<evidence type="ECO:0008006" key="4">
    <source>
        <dbReference type="Google" id="ProtNLM"/>
    </source>
</evidence>
<evidence type="ECO:0000313" key="2">
    <source>
        <dbReference type="EMBL" id="GID99365.1"/>
    </source>
</evidence>
<gene>
    <name evidence="2" type="ORF">Adu01nite_07160</name>
</gene>
<name>A0ABQ3YP57_9ACTN</name>